<evidence type="ECO:0000256" key="1">
    <source>
        <dbReference type="ARBA" id="ARBA00000085"/>
    </source>
</evidence>
<dbReference type="Gene3D" id="1.10.287.130">
    <property type="match status" value="1"/>
</dbReference>
<dbReference type="InterPro" id="IPR003594">
    <property type="entry name" value="HATPase_dom"/>
</dbReference>
<reference evidence="8 9" key="1">
    <citation type="journal article" date="2024" name="Chem. Sci.">
        <title>Discovery of megapolipeptins by genome mining of a Burkholderiales bacteria collection.</title>
        <authorList>
            <person name="Paulo B.S."/>
            <person name="Recchia M.J.J."/>
            <person name="Lee S."/>
            <person name="Fergusson C.H."/>
            <person name="Romanowski S.B."/>
            <person name="Hernandez A."/>
            <person name="Krull N."/>
            <person name="Liu D.Y."/>
            <person name="Cavanagh H."/>
            <person name="Bos A."/>
            <person name="Gray C.A."/>
            <person name="Murphy B.T."/>
            <person name="Linington R.G."/>
            <person name="Eustaquio A.S."/>
        </authorList>
    </citation>
    <scope>NUCLEOTIDE SEQUENCE [LARGE SCALE GENOMIC DNA]</scope>
    <source>
        <strain evidence="8 9">RL21-008-BIB-B</strain>
    </source>
</reference>
<gene>
    <name evidence="8" type="ORF">PQR63_14435</name>
</gene>
<evidence type="ECO:0000256" key="6">
    <source>
        <dbReference type="ARBA" id="ARBA00023012"/>
    </source>
</evidence>
<keyword evidence="6" id="KW-0902">Two-component regulatory system</keyword>
<organism evidence="8 9">
    <name type="scientific">Herbaspirillum rhizosphaerae</name>
    <dbReference type="NCBI Taxonomy" id="346179"/>
    <lineage>
        <taxon>Bacteria</taxon>
        <taxon>Pseudomonadati</taxon>
        <taxon>Pseudomonadota</taxon>
        <taxon>Betaproteobacteria</taxon>
        <taxon>Burkholderiales</taxon>
        <taxon>Oxalobacteraceae</taxon>
        <taxon>Herbaspirillum</taxon>
    </lineage>
</organism>
<sequence>MPQIFIDRFLYMIVQDSGRFNANTKCVIKATMKLYYFITKHIDDILAEWARFAHVVSGDVHEKPDLVLRDYAREILQAIAVDIETLQNPEQQQLKSQGLAPGLYSQGSAASIHGALRQAGDFSLLQVSAEYRALRATVLRLWLPLAETMSEETIQQMVRFNESIDQALSESILTFSARAEHTRELFLAILGHDLRAPLTNMGLTADLMMHATLPAEKVVELGARIKRSSRMMNSMVDDLLGYTRTQLGSGMPTFCVPTNLLDIFRSVVEEAASMHPQMQFELLTEGDMNGSFDAVRMHQLFSNLLLNAAQYGTPERPVTLEARRGPAGIVVSVKNYGAKIPFESLQSIFKPLIQLPTESGNDGRPRTSLGLGLFIAREVAIAHGGSIKVESSTELGTIFTVELPGNNT</sequence>
<dbReference type="SUPFAM" id="SSF47384">
    <property type="entry name" value="Homodimeric domain of signal transducing histidine kinase"/>
    <property type="match status" value="1"/>
</dbReference>
<evidence type="ECO:0000256" key="4">
    <source>
        <dbReference type="ARBA" id="ARBA00022679"/>
    </source>
</evidence>
<dbReference type="SMART" id="SM00387">
    <property type="entry name" value="HATPase_c"/>
    <property type="match status" value="1"/>
</dbReference>
<evidence type="ECO:0000313" key="8">
    <source>
        <dbReference type="EMBL" id="MFL9879593.1"/>
    </source>
</evidence>
<feature type="domain" description="Histidine kinase" evidence="7">
    <location>
        <begin position="189"/>
        <end position="407"/>
    </location>
</feature>
<dbReference type="InterPro" id="IPR036890">
    <property type="entry name" value="HATPase_C_sf"/>
</dbReference>
<dbReference type="Proteomes" id="UP001629214">
    <property type="component" value="Unassembled WGS sequence"/>
</dbReference>
<comment type="catalytic activity">
    <reaction evidence="1">
        <text>ATP + protein L-histidine = ADP + protein N-phospho-L-histidine.</text>
        <dbReference type="EC" id="2.7.13.3"/>
    </reaction>
</comment>
<dbReference type="InterPro" id="IPR005467">
    <property type="entry name" value="His_kinase_dom"/>
</dbReference>
<name>A0ABW8Z9N8_9BURK</name>
<dbReference type="EMBL" id="JAQQFR010000009">
    <property type="protein sequence ID" value="MFL9879593.1"/>
    <property type="molecule type" value="Genomic_DNA"/>
</dbReference>
<dbReference type="InterPro" id="IPR004358">
    <property type="entry name" value="Sig_transdc_His_kin-like_C"/>
</dbReference>
<evidence type="ECO:0000259" key="7">
    <source>
        <dbReference type="PROSITE" id="PS50109"/>
    </source>
</evidence>
<evidence type="ECO:0000256" key="2">
    <source>
        <dbReference type="ARBA" id="ARBA00012438"/>
    </source>
</evidence>
<protein>
    <recommendedName>
        <fullName evidence="2">histidine kinase</fullName>
        <ecNumber evidence="2">2.7.13.3</ecNumber>
    </recommendedName>
</protein>
<dbReference type="RefSeq" id="WP_408168641.1">
    <property type="nucleotide sequence ID" value="NZ_JAQQFR010000009.1"/>
</dbReference>
<dbReference type="PROSITE" id="PS50109">
    <property type="entry name" value="HIS_KIN"/>
    <property type="match status" value="1"/>
</dbReference>
<dbReference type="PRINTS" id="PR00344">
    <property type="entry name" value="BCTRLSENSOR"/>
</dbReference>
<dbReference type="SMART" id="SM00388">
    <property type="entry name" value="HisKA"/>
    <property type="match status" value="1"/>
</dbReference>
<dbReference type="CDD" id="cd00075">
    <property type="entry name" value="HATPase"/>
    <property type="match status" value="1"/>
</dbReference>
<comment type="caution">
    <text evidence="8">The sequence shown here is derived from an EMBL/GenBank/DDBJ whole genome shotgun (WGS) entry which is preliminary data.</text>
</comment>
<evidence type="ECO:0000313" key="9">
    <source>
        <dbReference type="Proteomes" id="UP001629214"/>
    </source>
</evidence>
<accession>A0ABW8Z9N8</accession>
<dbReference type="Gene3D" id="3.30.565.10">
    <property type="entry name" value="Histidine kinase-like ATPase, C-terminal domain"/>
    <property type="match status" value="1"/>
</dbReference>
<dbReference type="GO" id="GO:0016301">
    <property type="term" value="F:kinase activity"/>
    <property type="evidence" value="ECO:0007669"/>
    <property type="project" value="UniProtKB-KW"/>
</dbReference>
<keyword evidence="3" id="KW-0597">Phosphoprotein</keyword>
<dbReference type="PANTHER" id="PTHR43711">
    <property type="entry name" value="TWO-COMPONENT HISTIDINE KINASE"/>
    <property type="match status" value="1"/>
</dbReference>
<dbReference type="Pfam" id="PF00512">
    <property type="entry name" value="HisKA"/>
    <property type="match status" value="1"/>
</dbReference>
<proteinExistence type="predicted"/>
<dbReference type="CDD" id="cd00082">
    <property type="entry name" value="HisKA"/>
    <property type="match status" value="1"/>
</dbReference>
<dbReference type="SUPFAM" id="SSF55874">
    <property type="entry name" value="ATPase domain of HSP90 chaperone/DNA topoisomerase II/histidine kinase"/>
    <property type="match status" value="1"/>
</dbReference>
<dbReference type="Pfam" id="PF02518">
    <property type="entry name" value="HATPase_c"/>
    <property type="match status" value="1"/>
</dbReference>
<dbReference type="InterPro" id="IPR003661">
    <property type="entry name" value="HisK_dim/P_dom"/>
</dbReference>
<keyword evidence="9" id="KW-1185">Reference proteome</keyword>
<dbReference type="InterPro" id="IPR050736">
    <property type="entry name" value="Sensor_HK_Regulatory"/>
</dbReference>
<evidence type="ECO:0000256" key="5">
    <source>
        <dbReference type="ARBA" id="ARBA00022777"/>
    </source>
</evidence>
<dbReference type="InterPro" id="IPR036097">
    <property type="entry name" value="HisK_dim/P_sf"/>
</dbReference>
<dbReference type="PANTHER" id="PTHR43711:SF1">
    <property type="entry name" value="HISTIDINE KINASE 1"/>
    <property type="match status" value="1"/>
</dbReference>
<dbReference type="EC" id="2.7.13.3" evidence="2"/>
<keyword evidence="5 8" id="KW-0418">Kinase</keyword>
<keyword evidence="4" id="KW-0808">Transferase</keyword>
<evidence type="ECO:0000256" key="3">
    <source>
        <dbReference type="ARBA" id="ARBA00022553"/>
    </source>
</evidence>